<dbReference type="Pfam" id="PF04991">
    <property type="entry name" value="LicD"/>
    <property type="match status" value="1"/>
</dbReference>
<dbReference type="InterPro" id="IPR007074">
    <property type="entry name" value="LicD/FKTN/FKRP_NTP_transf"/>
</dbReference>
<dbReference type="InterPro" id="IPR009644">
    <property type="entry name" value="FKTN/MNN4/W02B3.4-1"/>
</dbReference>
<evidence type="ECO:0000313" key="7">
    <source>
        <dbReference type="Proteomes" id="UP000837801"/>
    </source>
</evidence>
<dbReference type="GO" id="GO:0009100">
    <property type="term" value="P:glycoprotein metabolic process"/>
    <property type="evidence" value="ECO:0007669"/>
    <property type="project" value="UniProtKB-ARBA"/>
</dbReference>
<evidence type="ECO:0000256" key="3">
    <source>
        <dbReference type="ARBA" id="ARBA00022989"/>
    </source>
</evidence>
<sequence length="631" mass="72493">MKPLSIIAALSIFVIGGHIIRYVTNTAAGISALDADKFLDCGIKEYSFKSFLKNVEGSHDPRVMPSIWLEALAQELFHNDELFDSEFGLPFRWSSWLDLDRAENWKCRYLQGADADCCNQVDGIVSPIDRSFSEITRNIIGASYLAHQGSVPERVLFLSGDGNDSLAGIIVPTCPSGILDRNLLLNKYNLEHLDYLILNEKAKKVNELIREITTSISFIDDNLMKRDKIRIKTAPDFLLKDNLVSLAKSEFIFDVNLHIEDSSKSLAQSLSTSSINDFDSDVLSMFTGESINGDNAKYFHEANLINSGKGSHFDWRFFRTTKMSTYERQVILHRMARVWFKFAKLSGVKSWLGHGTLLGWYWNGFSFPWDDDMDVQISIEGLYKLSRNYNQTFIVDITDGEGKFNIGMGQYFLDIGSHIFERDKQKGNNVIDARLIDVRSGLYIDITALSFTQSAKALILQDKNSEEEFKKVLMNYAENDLSKQMSYEQFCETRALLWNSQALFNCKNNHFYTMEEVGTLIMTTFEGIQCFVPIGFEKILEREYGEGFRQPWYGGWRFRDSIWEKAGRRKGSKETHSELKQTNSMTEIHEQEMKYLNQTDNLPIFRHVVEEIGSFRIDPWIIKQSLQAESY</sequence>
<dbReference type="Proteomes" id="UP000837801">
    <property type="component" value="Unassembled WGS sequence"/>
</dbReference>
<organism evidence="6 7">
    <name type="scientific">[Candida] railenensis</name>
    <dbReference type="NCBI Taxonomy" id="45579"/>
    <lineage>
        <taxon>Eukaryota</taxon>
        <taxon>Fungi</taxon>
        <taxon>Dikarya</taxon>
        <taxon>Ascomycota</taxon>
        <taxon>Saccharomycotina</taxon>
        <taxon>Pichiomycetes</taxon>
        <taxon>Debaryomycetaceae</taxon>
        <taxon>Kurtzmaniella</taxon>
    </lineage>
</organism>
<feature type="domain" description="LicD/FKTN/FKRP nucleotidyltransferase" evidence="5">
    <location>
        <begin position="346"/>
        <end position="483"/>
    </location>
</feature>
<dbReference type="EMBL" id="CAKXYY010000001">
    <property type="protein sequence ID" value="CAH2350341.1"/>
    <property type="molecule type" value="Genomic_DNA"/>
</dbReference>
<dbReference type="AlphaFoldDB" id="A0A9P0QKS7"/>
<comment type="subcellular location">
    <subcellularLocation>
        <location evidence="1">Membrane</location>
        <topology evidence="1">Single-pass membrane protein</topology>
    </subcellularLocation>
</comment>
<evidence type="ECO:0000256" key="4">
    <source>
        <dbReference type="ARBA" id="ARBA00023136"/>
    </source>
</evidence>
<dbReference type="PANTHER" id="PTHR15407">
    <property type="entry name" value="FUKUTIN-RELATED"/>
    <property type="match status" value="1"/>
</dbReference>
<protein>
    <recommendedName>
        <fullName evidence="5">LicD/FKTN/FKRP nucleotidyltransferase domain-containing protein</fullName>
    </recommendedName>
</protein>
<keyword evidence="3" id="KW-1133">Transmembrane helix</keyword>
<evidence type="ECO:0000256" key="2">
    <source>
        <dbReference type="ARBA" id="ARBA00022692"/>
    </source>
</evidence>
<keyword evidence="4" id="KW-0472">Membrane</keyword>
<dbReference type="PANTHER" id="PTHR15407:SF28">
    <property type="entry name" value="RIBITOL-5-PHOSPHATE TRANSFERASE FKTN"/>
    <property type="match status" value="1"/>
</dbReference>
<keyword evidence="7" id="KW-1185">Reference proteome</keyword>
<dbReference type="GO" id="GO:0016020">
    <property type="term" value="C:membrane"/>
    <property type="evidence" value="ECO:0007669"/>
    <property type="project" value="UniProtKB-SubCell"/>
</dbReference>
<proteinExistence type="predicted"/>
<reference evidence="6" key="1">
    <citation type="submission" date="2022-03" db="EMBL/GenBank/DDBJ databases">
        <authorList>
            <person name="Legras J.-L."/>
            <person name="Devillers H."/>
            <person name="Grondin C."/>
        </authorList>
    </citation>
    <scope>NUCLEOTIDE SEQUENCE</scope>
    <source>
        <strain evidence="6">CLIB 1423</strain>
    </source>
</reference>
<evidence type="ECO:0000313" key="6">
    <source>
        <dbReference type="EMBL" id="CAH2350341.1"/>
    </source>
</evidence>
<evidence type="ECO:0000259" key="5">
    <source>
        <dbReference type="Pfam" id="PF04991"/>
    </source>
</evidence>
<keyword evidence="2" id="KW-0812">Transmembrane</keyword>
<dbReference type="OrthoDB" id="444255at2759"/>
<name>A0A9P0QKS7_9ASCO</name>
<accession>A0A9P0QKS7</accession>
<gene>
    <name evidence="6" type="ORF">CLIB1423_01S07910</name>
</gene>
<evidence type="ECO:0000256" key="1">
    <source>
        <dbReference type="ARBA" id="ARBA00004167"/>
    </source>
</evidence>
<comment type="caution">
    <text evidence="6">The sequence shown here is derived from an EMBL/GenBank/DDBJ whole genome shotgun (WGS) entry which is preliminary data.</text>
</comment>